<evidence type="ECO:0000259" key="19">
    <source>
        <dbReference type="PROSITE" id="PS50110"/>
    </source>
</evidence>
<feature type="domain" description="Response regulatory" evidence="19">
    <location>
        <begin position="926"/>
        <end position="1045"/>
    </location>
</feature>
<feature type="transmembrane region" description="Helical" evidence="17">
    <location>
        <begin position="135"/>
        <end position="156"/>
    </location>
</feature>
<feature type="transmembrane region" description="Helical" evidence="17">
    <location>
        <begin position="21"/>
        <end position="45"/>
    </location>
</feature>
<feature type="transmembrane region" description="Helical" evidence="17">
    <location>
        <begin position="405"/>
        <end position="425"/>
    </location>
</feature>
<dbReference type="SMART" id="SM00448">
    <property type="entry name" value="REC"/>
    <property type="match status" value="1"/>
</dbReference>
<dbReference type="GO" id="GO:0000155">
    <property type="term" value="F:phosphorelay sensor kinase activity"/>
    <property type="evidence" value="ECO:0007669"/>
    <property type="project" value="InterPro"/>
</dbReference>
<dbReference type="InterPro" id="IPR004358">
    <property type="entry name" value="Sig_transdc_His_kin-like_C"/>
</dbReference>
<keyword evidence="13 17" id="KW-0472">Membrane</keyword>
<dbReference type="InterPro" id="IPR003594">
    <property type="entry name" value="HATPase_dom"/>
</dbReference>
<evidence type="ECO:0000256" key="12">
    <source>
        <dbReference type="ARBA" id="ARBA00023012"/>
    </source>
</evidence>
<feature type="transmembrane region" description="Helical" evidence="17">
    <location>
        <begin position="370"/>
        <end position="393"/>
    </location>
</feature>
<dbReference type="CDD" id="cd00082">
    <property type="entry name" value="HisKA"/>
    <property type="match status" value="1"/>
</dbReference>
<feature type="region of interest" description="Disordered" evidence="16">
    <location>
        <begin position="895"/>
        <end position="917"/>
    </location>
</feature>
<dbReference type="SMART" id="SM00387">
    <property type="entry name" value="HATPase_c"/>
    <property type="match status" value="1"/>
</dbReference>
<accession>A0A2A7SB00</accession>
<evidence type="ECO:0000256" key="9">
    <source>
        <dbReference type="ARBA" id="ARBA00022777"/>
    </source>
</evidence>
<feature type="domain" description="Histidine kinase" evidence="18">
    <location>
        <begin position="659"/>
        <end position="879"/>
    </location>
</feature>
<comment type="subcellular location">
    <subcellularLocation>
        <location evidence="2">Cell inner membrane</location>
        <topology evidence="2">Multi-pass membrane protein</topology>
    </subcellularLocation>
</comment>
<dbReference type="Pfam" id="PF01627">
    <property type="entry name" value="Hpt"/>
    <property type="match status" value="1"/>
</dbReference>
<feature type="modified residue" description="Phosphohistidine" evidence="14">
    <location>
        <position position="1139"/>
    </location>
</feature>
<dbReference type="AlphaFoldDB" id="A0A2A7SB00"/>
<feature type="domain" description="HAMP" evidence="20">
    <location>
        <begin position="542"/>
        <end position="602"/>
    </location>
</feature>
<proteinExistence type="predicted"/>
<dbReference type="Gene3D" id="1.20.1740.10">
    <property type="entry name" value="Amino acid/polyamine transporter I"/>
    <property type="match status" value="1"/>
</dbReference>
<dbReference type="InterPro" id="IPR005467">
    <property type="entry name" value="His_kinase_dom"/>
</dbReference>
<dbReference type="PROSITE" id="PS50885">
    <property type="entry name" value="HAMP"/>
    <property type="match status" value="1"/>
</dbReference>
<dbReference type="CDD" id="cd17546">
    <property type="entry name" value="REC_hyHK_CKI1_RcsC-like"/>
    <property type="match status" value="1"/>
</dbReference>
<keyword evidence="5" id="KW-0997">Cell inner membrane</keyword>
<dbReference type="EC" id="2.7.13.3" evidence="3"/>
<dbReference type="InterPro" id="IPR003661">
    <property type="entry name" value="HisK_dim/P_dom"/>
</dbReference>
<dbReference type="InterPro" id="IPR036097">
    <property type="entry name" value="HisK_dim/P_sf"/>
</dbReference>
<keyword evidence="10" id="KW-0067">ATP-binding</keyword>
<dbReference type="InterPro" id="IPR011006">
    <property type="entry name" value="CheY-like_superfamily"/>
</dbReference>
<feature type="transmembrane region" description="Helical" evidence="17">
    <location>
        <begin position="168"/>
        <end position="188"/>
    </location>
</feature>
<dbReference type="SUPFAM" id="SSF55874">
    <property type="entry name" value="ATPase domain of HSP90 chaperone/DNA topoisomerase II/histidine kinase"/>
    <property type="match status" value="1"/>
</dbReference>
<feature type="transmembrane region" description="Helical" evidence="17">
    <location>
        <begin position="108"/>
        <end position="129"/>
    </location>
</feature>
<dbReference type="PANTHER" id="PTHR43047">
    <property type="entry name" value="TWO-COMPONENT HISTIDINE PROTEIN KINASE"/>
    <property type="match status" value="1"/>
</dbReference>
<evidence type="ECO:0000256" key="17">
    <source>
        <dbReference type="SAM" id="Phobius"/>
    </source>
</evidence>
<dbReference type="Gene3D" id="1.10.287.130">
    <property type="match status" value="1"/>
</dbReference>
<reference evidence="23" key="1">
    <citation type="submission" date="2017-09" db="EMBL/GenBank/DDBJ databases">
        <title>FDA dAtabase for Regulatory Grade micrObial Sequences (FDA-ARGOS): Supporting development and validation of Infectious Disease Dx tests.</title>
        <authorList>
            <person name="Minogue T."/>
            <person name="Wolcott M."/>
            <person name="Wasieloski L."/>
            <person name="Aguilar W."/>
            <person name="Moore D."/>
            <person name="Tallon L."/>
            <person name="Sadzewicz L."/>
            <person name="Ott S."/>
            <person name="Zhao X."/>
            <person name="Nagaraj S."/>
            <person name="Vavikolanu K."/>
            <person name="Aluvathingal J."/>
            <person name="Nadendla S."/>
            <person name="Sichtig H."/>
        </authorList>
    </citation>
    <scope>NUCLEOTIDE SEQUENCE [LARGE SCALE GENOMIC DNA]</scope>
    <source>
        <strain evidence="23">FDAARGOS_390</strain>
    </source>
</reference>
<evidence type="ECO:0000256" key="4">
    <source>
        <dbReference type="ARBA" id="ARBA00022475"/>
    </source>
</evidence>
<dbReference type="PROSITE" id="PS50110">
    <property type="entry name" value="RESPONSE_REGULATORY"/>
    <property type="match status" value="1"/>
</dbReference>
<dbReference type="InterPro" id="IPR036890">
    <property type="entry name" value="HATPase_C_sf"/>
</dbReference>
<dbReference type="SUPFAM" id="SSF52172">
    <property type="entry name" value="CheY-like"/>
    <property type="match status" value="1"/>
</dbReference>
<evidence type="ECO:0000256" key="7">
    <source>
        <dbReference type="ARBA" id="ARBA00022679"/>
    </source>
</evidence>
<evidence type="ECO:0000259" key="21">
    <source>
        <dbReference type="PROSITE" id="PS50894"/>
    </source>
</evidence>
<evidence type="ECO:0000256" key="8">
    <source>
        <dbReference type="ARBA" id="ARBA00022692"/>
    </source>
</evidence>
<sequence>MTTSMSPAWQAAAARPYRRCIGWIGTTALAMGGSNQSLFLIAALFAGQGDIPGQGSAAVPLLALGLLLGYAALPGWIELVMMSPHRVGGIAVACTEAFKPYGRILSPLVATCYWWGWVPTCGLTAILSATAIHEWYLPGVPIGVLACGLLAVFTALNLRGIETVTRLAIPIATCSAALALVSGLAPVLSGATDWQRAVDFKLTTPFAGWFGGLTSLMAGLYLVGFAAPAFEAAACHAGETKQPERNVPRAMKASAALASIYFVALPIVWLGTLGARPLGGDLGQVLGPTFAPLFGALAKPAALWFMMFNMFHGTIQPLAGAARTLSQIADDGFAPRWLSVRNRRDVPVYATLATAGVAIVFLLIGDPIWLVAAANFTYLIGIAAPSIAVWLLRRNAPDAPRPYRAPRHMIGLGVAAAVVWLMATVLGFEQFGLPTVVFGLAMAYSGAVVYAWRCWEDRRRAGLPGLASTLHLQLTGAMLAVLALDGAGYILAVSRLPSDQIALRTALEDIFVVVALLTITVGIVLPGMIAHAAEEIGAAARQLATGTLRDFSRAMGALGRGDLDAAHAKIDIRRVQVNARNELGEMAVSFDALQKEVASAALGLDDAREGLRSARERLTVANRSLQQRVAEQLQLTGELIATKNSAEIANAAKNQFMARMSHELRTPLNGVLGPADLLLERAHDAGERALLKVIRESGVALRSVIEQILDIAQIEAGVLTINRRPVAPLALIRRTSDPFRGDAHGKGLAFTVLCEGDDQLVWSDPERLAQIVASLLSNAVKFTACGAVELRATLRPPVGATVDLHLSVRDSGRGIAAGEHEGVFASFAQADESRTRDSDGAGVGLFLVRELVRRLDGVLSLDSAPGRGSHFTVTLPLAMYDGFDAEHDVTGFPSGATARGEADLAETAASPDEVGPAWPEPVTPPMILLAEDNPTNRAVALAMLSRLGLHAQVASDGEQAVQLYERGYFDLVLMDCHMPGMDGLAAAAAIRTMERARGMPHVPIVAITADLTSANLVQCRSVGIDDVIAKPITFAEFAVSIREHLPLPTRDTQPPVSPLYDGTPSAPASRDPAAPIDCLAQAVIDEPSIAALFELTDDDTPDLAHDIIATYLANAGSQVAALVDVLQRGELHEAAKIAHTLKSSSAYVGALGFAALMTDIERRAESGTVDARQLARQIVGVYVLVRGKLTALLVEGNVDG</sequence>
<dbReference type="PRINTS" id="PR00344">
    <property type="entry name" value="BCTRLSENSOR"/>
</dbReference>
<dbReference type="Pfam" id="PF00512">
    <property type="entry name" value="HisKA"/>
    <property type="match status" value="1"/>
</dbReference>
<feature type="transmembrane region" description="Helical" evidence="17">
    <location>
        <begin position="290"/>
        <end position="308"/>
    </location>
</feature>
<feature type="domain" description="HPt" evidence="21">
    <location>
        <begin position="1100"/>
        <end position="1196"/>
    </location>
</feature>
<name>A0A2A7SB00_BURGA</name>
<keyword evidence="8 17" id="KW-0812">Transmembrane</keyword>
<keyword evidence="6 15" id="KW-0597">Phosphoprotein</keyword>
<protein>
    <recommendedName>
        <fullName evidence="3">histidine kinase</fullName>
        <ecNumber evidence="3">2.7.13.3</ecNumber>
    </recommendedName>
</protein>
<evidence type="ECO:0000256" key="5">
    <source>
        <dbReference type="ARBA" id="ARBA00022519"/>
    </source>
</evidence>
<dbReference type="InterPro" id="IPR003660">
    <property type="entry name" value="HAMP_dom"/>
</dbReference>
<evidence type="ECO:0000256" key="14">
    <source>
        <dbReference type="PROSITE-ProRule" id="PRU00110"/>
    </source>
</evidence>
<keyword evidence="9 22" id="KW-0418">Kinase</keyword>
<dbReference type="Gene3D" id="3.30.565.10">
    <property type="entry name" value="Histidine kinase-like ATPase, C-terminal domain"/>
    <property type="match status" value="1"/>
</dbReference>
<feature type="transmembrane region" description="Helical" evidence="17">
    <location>
        <begin position="510"/>
        <end position="533"/>
    </location>
</feature>
<dbReference type="PANTHER" id="PTHR43047:SF64">
    <property type="entry name" value="HISTIDINE KINASE CONTAINING CHEY-HOMOLOGOUS RECEIVER DOMAIN AND PAS DOMAIN-RELATED"/>
    <property type="match status" value="1"/>
</dbReference>
<feature type="transmembrane region" description="Helical" evidence="17">
    <location>
        <begin position="57"/>
        <end position="77"/>
    </location>
</feature>
<dbReference type="EMBL" id="PDDY01000001">
    <property type="protein sequence ID" value="PEH40857.1"/>
    <property type="molecule type" value="Genomic_DNA"/>
</dbReference>
<dbReference type="InterPro" id="IPR036641">
    <property type="entry name" value="HPT_dom_sf"/>
</dbReference>
<dbReference type="Pfam" id="PF00072">
    <property type="entry name" value="Response_reg"/>
    <property type="match status" value="1"/>
</dbReference>
<dbReference type="InterPro" id="IPR008207">
    <property type="entry name" value="Sig_transdc_His_kin_Hpt_dom"/>
</dbReference>
<keyword evidence="11 17" id="KW-1133">Transmembrane helix</keyword>
<dbReference type="GO" id="GO:0005886">
    <property type="term" value="C:plasma membrane"/>
    <property type="evidence" value="ECO:0007669"/>
    <property type="project" value="UniProtKB-SubCell"/>
</dbReference>
<feature type="transmembrane region" description="Helical" evidence="17">
    <location>
        <begin position="431"/>
        <end position="452"/>
    </location>
</feature>
<evidence type="ECO:0000256" key="16">
    <source>
        <dbReference type="SAM" id="MobiDB-lite"/>
    </source>
</evidence>
<dbReference type="InterPro" id="IPR001789">
    <property type="entry name" value="Sig_transdc_resp-reg_receiver"/>
</dbReference>
<evidence type="ECO:0000256" key="11">
    <source>
        <dbReference type="ARBA" id="ARBA00022989"/>
    </source>
</evidence>
<dbReference type="InterPro" id="IPR004841">
    <property type="entry name" value="AA-permease/SLC12A_dom"/>
</dbReference>
<feature type="transmembrane region" description="Helical" evidence="17">
    <location>
        <begin position="208"/>
        <end position="230"/>
    </location>
</feature>
<evidence type="ECO:0000256" key="10">
    <source>
        <dbReference type="ARBA" id="ARBA00022840"/>
    </source>
</evidence>
<dbReference type="Gene3D" id="1.20.120.160">
    <property type="entry name" value="HPT domain"/>
    <property type="match status" value="1"/>
</dbReference>
<evidence type="ECO:0000313" key="22">
    <source>
        <dbReference type="EMBL" id="PEH40857.1"/>
    </source>
</evidence>
<evidence type="ECO:0000313" key="23">
    <source>
        <dbReference type="Proteomes" id="UP000220629"/>
    </source>
</evidence>
<dbReference type="SUPFAM" id="SSF47226">
    <property type="entry name" value="Histidine-containing phosphotransfer domain, HPT domain"/>
    <property type="match status" value="1"/>
</dbReference>
<organism evidence="22 23">
    <name type="scientific">Burkholderia gladioli</name>
    <name type="common">Pseudomonas marginata</name>
    <name type="synonym">Phytomonas marginata</name>
    <dbReference type="NCBI Taxonomy" id="28095"/>
    <lineage>
        <taxon>Bacteria</taxon>
        <taxon>Pseudomonadati</taxon>
        <taxon>Pseudomonadota</taxon>
        <taxon>Betaproteobacteria</taxon>
        <taxon>Burkholderiales</taxon>
        <taxon>Burkholderiaceae</taxon>
        <taxon>Burkholderia</taxon>
    </lineage>
</organism>
<keyword evidence="7" id="KW-0808">Transferase</keyword>
<dbReference type="PROSITE" id="PS50109">
    <property type="entry name" value="HIS_KIN"/>
    <property type="match status" value="1"/>
</dbReference>
<evidence type="ECO:0000256" key="15">
    <source>
        <dbReference type="PROSITE-ProRule" id="PRU00169"/>
    </source>
</evidence>
<evidence type="ECO:0000256" key="1">
    <source>
        <dbReference type="ARBA" id="ARBA00000085"/>
    </source>
</evidence>
<comment type="caution">
    <text evidence="22">The sequence shown here is derived from an EMBL/GenBank/DDBJ whole genome shotgun (WGS) entry which is preliminary data.</text>
</comment>
<evidence type="ECO:0000256" key="3">
    <source>
        <dbReference type="ARBA" id="ARBA00012438"/>
    </source>
</evidence>
<dbReference type="GO" id="GO:0055085">
    <property type="term" value="P:transmembrane transport"/>
    <property type="evidence" value="ECO:0007669"/>
    <property type="project" value="InterPro"/>
</dbReference>
<dbReference type="Proteomes" id="UP000220629">
    <property type="component" value="Unassembled WGS sequence"/>
</dbReference>
<dbReference type="Gene3D" id="3.40.50.2300">
    <property type="match status" value="1"/>
</dbReference>
<keyword evidence="10" id="KW-0547">Nucleotide-binding</keyword>
<keyword evidence="4" id="KW-1003">Cell membrane</keyword>
<gene>
    <name evidence="22" type="ORF">CRM94_01015</name>
</gene>
<dbReference type="Pfam" id="PF00324">
    <property type="entry name" value="AA_permease"/>
    <property type="match status" value="1"/>
</dbReference>
<evidence type="ECO:0000256" key="13">
    <source>
        <dbReference type="ARBA" id="ARBA00023136"/>
    </source>
</evidence>
<evidence type="ECO:0000256" key="6">
    <source>
        <dbReference type="ARBA" id="ARBA00022553"/>
    </source>
</evidence>
<evidence type="ECO:0000259" key="20">
    <source>
        <dbReference type="PROSITE" id="PS50885"/>
    </source>
</evidence>
<dbReference type="RefSeq" id="WP_098151325.1">
    <property type="nucleotide sequence ID" value="NZ_CP065596.1"/>
</dbReference>
<feature type="transmembrane region" description="Helical" evidence="17">
    <location>
        <begin position="250"/>
        <end position="270"/>
    </location>
</feature>
<evidence type="ECO:0000256" key="2">
    <source>
        <dbReference type="ARBA" id="ARBA00004429"/>
    </source>
</evidence>
<dbReference type="Pfam" id="PF02518">
    <property type="entry name" value="HATPase_c"/>
    <property type="match status" value="1"/>
</dbReference>
<dbReference type="SUPFAM" id="SSF47384">
    <property type="entry name" value="Homodimeric domain of signal transducing histidine kinase"/>
    <property type="match status" value="1"/>
</dbReference>
<dbReference type="CDD" id="cd06225">
    <property type="entry name" value="HAMP"/>
    <property type="match status" value="1"/>
</dbReference>
<dbReference type="PROSITE" id="PS50894">
    <property type="entry name" value="HPT"/>
    <property type="match status" value="1"/>
</dbReference>
<evidence type="ECO:0000259" key="18">
    <source>
        <dbReference type="PROSITE" id="PS50109"/>
    </source>
</evidence>
<feature type="modified residue" description="4-aspartylphosphate" evidence="15">
    <location>
        <position position="975"/>
    </location>
</feature>
<dbReference type="SMART" id="SM00388">
    <property type="entry name" value="HisKA"/>
    <property type="match status" value="1"/>
</dbReference>
<feature type="transmembrane region" description="Helical" evidence="17">
    <location>
        <begin position="346"/>
        <end position="364"/>
    </location>
</feature>
<comment type="catalytic activity">
    <reaction evidence="1">
        <text>ATP + protein L-histidine = ADP + protein N-phospho-L-histidine.</text>
        <dbReference type="EC" id="2.7.13.3"/>
    </reaction>
</comment>
<keyword evidence="12" id="KW-0902">Two-component regulatory system</keyword>